<proteinExistence type="predicted"/>
<dbReference type="Proteomes" id="UP000006591">
    <property type="component" value="Chromosome 8"/>
</dbReference>
<keyword evidence="3" id="KW-1185">Reference proteome</keyword>
<organism evidence="2">
    <name type="scientific">Oryza nivara</name>
    <name type="common">Indian wild rice</name>
    <name type="synonym">Oryza sativa f. spontanea</name>
    <dbReference type="NCBI Taxonomy" id="4536"/>
    <lineage>
        <taxon>Eukaryota</taxon>
        <taxon>Viridiplantae</taxon>
        <taxon>Streptophyta</taxon>
        <taxon>Embryophyta</taxon>
        <taxon>Tracheophyta</taxon>
        <taxon>Spermatophyta</taxon>
        <taxon>Magnoliopsida</taxon>
        <taxon>Liliopsida</taxon>
        <taxon>Poales</taxon>
        <taxon>Poaceae</taxon>
        <taxon>BOP clade</taxon>
        <taxon>Oryzoideae</taxon>
        <taxon>Oryzeae</taxon>
        <taxon>Oryzinae</taxon>
        <taxon>Oryza</taxon>
    </lineage>
</organism>
<sequence length="75" mass="8226">MAIEVAIDVAAATVVRSTGSSPALLRLLLLRCDFYCSIVPLFSPPGTHHHLPSPRHQPLGHMHQHTSTVHNYGQH</sequence>
<name>A0A0E0IBJ5_ORYNI</name>
<dbReference type="EnsemblPlants" id="ONIVA08G14780.1">
    <property type="protein sequence ID" value="ONIVA08G14780.1"/>
    <property type="gene ID" value="ONIVA08G14780"/>
</dbReference>
<evidence type="ECO:0000256" key="1">
    <source>
        <dbReference type="SAM" id="MobiDB-lite"/>
    </source>
</evidence>
<feature type="compositionally biased region" description="Polar residues" evidence="1">
    <location>
        <begin position="65"/>
        <end position="75"/>
    </location>
</feature>
<dbReference type="Gramene" id="ONIVA08G14780.1">
    <property type="protein sequence ID" value="ONIVA08G14780.1"/>
    <property type="gene ID" value="ONIVA08G14780"/>
</dbReference>
<protein>
    <submittedName>
        <fullName evidence="2">Uncharacterized protein</fullName>
    </submittedName>
</protein>
<dbReference type="HOGENOM" id="CLU_2675199_0_0_1"/>
<reference evidence="2" key="2">
    <citation type="submission" date="2018-04" db="EMBL/GenBank/DDBJ databases">
        <title>OnivRS2 (Oryza nivara Reference Sequence Version 2).</title>
        <authorList>
            <person name="Zhang J."/>
            <person name="Kudrna D."/>
            <person name="Lee S."/>
            <person name="Talag J."/>
            <person name="Rajasekar S."/>
            <person name="Welchert J."/>
            <person name="Hsing Y.-I."/>
            <person name="Wing R.A."/>
        </authorList>
    </citation>
    <scope>NUCLEOTIDE SEQUENCE [LARGE SCALE GENOMIC DNA]</scope>
    <source>
        <strain evidence="2">SL10</strain>
    </source>
</reference>
<dbReference type="AlphaFoldDB" id="A0A0E0IBJ5"/>
<reference evidence="2" key="1">
    <citation type="submission" date="2015-04" db="UniProtKB">
        <authorList>
            <consortium name="EnsemblPlants"/>
        </authorList>
    </citation>
    <scope>IDENTIFICATION</scope>
    <source>
        <strain evidence="2">SL10</strain>
    </source>
</reference>
<evidence type="ECO:0000313" key="2">
    <source>
        <dbReference type="EnsemblPlants" id="ONIVA08G14780.1"/>
    </source>
</evidence>
<accession>A0A0E0IBJ5</accession>
<evidence type="ECO:0000313" key="3">
    <source>
        <dbReference type="Proteomes" id="UP000006591"/>
    </source>
</evidence>
<feature type="region of interest" description="Disordered" evidence="1">
    <location>
        <begin position="47"/>
        <end position="75"/>
    </location>
</feature>